<evidence type="ECO:0000313" key="4">
    <source>
        <dbReference type="Proteomes" id="UP000695000"/>
    </source>
</evidence>
<dbReference type="PRINTS" id="PR00080">
    <property type="entry name" value="SDRFAMILY"/>
</dbReference>
<dbReference type="InterPro" id="IPR036291">
    <property type="entry name" value="NAD(P)-bd_dom_sf"/>
</dbReference>
<dbReference type="SUPFAM" id="SSF51735">
    <property type="entry name" value="NAD(P)-binding Rossmann-fold domains"/>
    <property type="match status" value="1"/>
</dbReference>
<dbReference type="Gene3D" id="3.40.50.720">
    <property type="entry name" value="NAD(P)-binding Rossmann-like Domain"/>
    <property type="match status" value="1"/>
</dbReference>
<comment type="similarity">
    <text evidence="1 3">Belongs to the short-chain dehydrogenases/reductases (SDR) family.</text>
</comment>
<protein>
    <submittedName>
        <fullName evidence="5 6">Farnesol dehydrogenase-like isoform X1</fullName>
    </submittedName>
</protein>
<sequence>MDRWVGKICVVTGASSGIGASLAEKLVELGVVVVGLARRMEKLEELAKSFAGKVGKFHPYRCDITKNEEVINAFKWITSTIGPISILINNAGVARHTTLLDGDESLWSTVIDTNVMGLCLATREAVRSMKTNGIDGHIVHMNSVGGHSSFLANMYSPSKFAITSITEVMRKELMQAGSKIKVSSISPGLTDTDILKENRYEDTPLKDLPLLKPEDVANSILHILGTPPHVQIHDLMIKPIGEFF</sequence>
<dbReference type="PANTHER" id="PTHR43115">
    <property type="entry name" value="DEHYDROGENASE/REDUCTASE SDR FAMILY MEMBER 11"/>
    <property type="match status" value="1"/>
</dbReference>
<dbReference type="PRINTS" id="PR00081">
    <property type="entry name" value="GDHRDH"/>
</dbReference>
<gene>
    <name evidence="5 6 7" type="primary">LOC108565810</name>
</gene>
<evidence type="ECO:0000256" key="1">
    <source>
        <dbReference type="ARBA" id="ARBA00006484"/>
    </source>
</evidence>
<evidence type="ECO:0000313" key="5">
    <source>
        <dbReference type="RefSeq" id="XP_017780923.1"/>
    </source>
</evidence>
<evidence type="ECO:0000313" key="6">
    <source>
        <dbReference type="RefSeq" id="XP_017780933.1"/>
    </source>
</evidence>
<dbReference type="InterPro" id="IPR002347">
    <property type="entry name" value="SDR_fam"/>
</dbReference>
<evidence type="ECO:0000256" key="2">
    <source>
        <dbReference type="ARBA" id="ARBA00023002"/>
    </source>
</evidence>
<dbReference type="PANTHER" id="PTHR43115:SF4">
    <property type="entry name" value="DEHYDROGENASE_REDUCTASE SDR FAMILY MEMBER 11"/>
    <property type="match status" value="1"/>
</dbReference>
<proteinExistence type="inferred from homology"/>
<keyword evidence="4" id="KW-1185">Reference proteome</keyword>
<dbReference type="Pfam" id="PF00106">
    <property type="entry name" value="adh_short"/>
    <property type="match status" value="1"/>
</dbReference>
<accession>A0ABM1N273</accession>
<dbReference type="RefSeq" id="XP_017780933.1">
    <property type="nucleotide sequence ID" value="XM_017925444.1"/>
</dbReference>
<dbReference type="RefSeq" id="XP_017780923.1">
    <property type="nucleotide sequence ID" value="XM_017925434.1"/>
</dbReference>
<evidence type="ECO:0000313" key="7">
    <source>
        <dbReference type="RefSeq" id="XP_017780944.1"/>
    </source>
</evidence>
<organism evidence="4 5">
    <name type="scientific">Nicrophorus vespilloides</name>
    <name type="common">Boreal carrion beetle</name>
    <dbReference type="NCBI Taxonomy" id="110193"/>
    <lineage>
        <taxon>Eukaryota</taxon>
        <taxon>Metazoa</taxon>
        <taxon>Ecdysozoa</taxon>
        <taxon>Arthropoda</taxon>
        <taxon>Hexapoda</taxon>
        <taxon>Insecta</taxon>
        <taxon>Pterygota</taxon>
        <taxon>Neoptera</taxon>
        <taxon>Endopterygota</taxon>
        <taxon>Coleoptera</taxon>
        <taxon>Polyphaga</taxon>
        <taxon>Staphyliniformia</taxon>
        <taxon>Silphidae</taxon>
        <taxon>Nicrophorinae</taxon>
        <taxon>Nicrophorus</taxon>
    </lineage>
</organism>
<name>A0ABM1N273_NICVS</name>
<dbReference type="Proteomes" id="UP000695000">
    <property type="component" value="Unplaced"/>
</dbReference>
<keyword evidence="2" id="KW-0560">Oxidoreductase</keyword>
<dbReference type="RefSeq" id="XP_017780944.1">
    <property type="nucleotide sequence ID" value="XM_017925455.1"/>
</dbReference>
<dbReference type="GeneID" id="108565810"/>
<reference evidence="5 6" key="1">
    <citation type="submission" date="2025-05" db="UniProtKB">
        <authorList>
            <consortium name="RefSeq"/>
        </authorList>
    </citation>
    <scope>IDENTIFICATION</scope>
    <source>
        <tissue evidence="5 6">Whole Larva</tissue>
    </source>
</reference>
<evidence type="ECO:0000256" key="3">
    <source>
        <dbReference type="RuleBase" id="RU000363"/>
    </source>
</evidence>